<reference evidence="2" key="1">
    <citation type="submission" date="2020-11" db="EMBL/GenBank/DDBJ databases">
        <authorList>
            <person name="Tran Van P."/>
        </authorList>
    </citation>
    <scope>NUCLEOTIDE SEQUENCE</scope>
</reference>
<dbReference type="EMBL" id="OE192332">
    <property type="protein sequence ID" value="CAD7579538.1"/>
    <property type="molecule type" value="Genomic_DNA"/>
</dbReference>
<organism evidence="2">
    <name type="scientific">Timema californicum</name>
    <name type="common">California timema</name>
    <name type="synonym">Walking stick</name>
    <dbReference type="NCBI Taxonomy" id="61474"/>
    <lineage>
        <taxon>Eukaryota</taxon>
        <taxon>Metazoa</taxon>
        <taxon>Ecdysozoa</taxon>
        <taxon>Arthropoda</taxon>
        <taxon>Hexapoda</taxon>
        <taxon>Insecta</taxon>
        <taxon>Pterygota</taxon>
        <taxon>Neoptera</taxon>
        <taxon>Polyneoptera</taxon>
        <taxon>Phasmatodea</taxon>
        <taxon>Timematodea</taxon>
        <taxon>Timematoidea</taxon>
        <taxon>Timematidae</taxon>
        <taxon>Timema</taxon>
    </lineage>
</organism>
<accession>A0A7R9JHZ1</accession>
<dbReference type="PROSITE" id="PS50853">
    <property type="entry name" value="FN3"/>
    <property type="match status" value="1"/>
</dbReference>
<proteinExistence type="predicted"/>
<name>A0A7R9JHZ1_TIMCA</name>
<sequence>MELPSSEDHLTISGLHSGTTYTVEVSADLVTGETSEIIREDIPISVESGVSLVAIVLFDFSDVTAIFKLMMVVTVGWMSSGYARTDYKSILFIGCVDRGERVEGSSDRLCSTSALYD</sequence>
<protein>
    <submittedName>
        <fullName evidence="2">(California timema) hypothetical protein</fullName>
    </submittedName>
</protein>
<gene>
    <name evidence="2" type="ORF">TCMB3V08_LOCUS12072</name>
</gene>
<dbReference type="AlphaFoldDB" id="A0A7R9JHZ1"/>
<dbReference type="InterPro" id="IPR003961">
    <property type="entry name" value="FN3_dom"/>
</dbReference>
<evidence type="ECO:0000259" key="1">
    <source>
        <dbReference type="PROSITE" id="PS50853"/>
    </source>
</evidence>
<dbReference type="Gene3D" id="2.60.40.10">
    <property type="entry name" value="Immunoglobulins"/>
    <property type="match status" value="1"/>
</dbReference>
<evidence type="ECO:0000313" key="2">
    <source>
        <dbReference type="EMBL" id="CAD7579538.1"/>
    </source>
</evidence>
<feature type="domain" description="Fibronectin type-III" evidence="1">
    <location>
        <begin position="1"/>
        <end position="49"/>
    </location>
</feature>
<dbReference type="InterPro" id="IPR013783">
    <property type="entry name" value="Ig-like_fold"/>
</dbReference>